<dbReference type="AlphaFoldDB" id="A0A2P6NN02"/>
<dbReference type="PROSITE" id="PS50191">
    <property type="entry name" value="CRAL_TRIO"/>
    <property type="match status" value="1"/>
</dbReference>
<dbReference type="InParanoid" id="A0A2P6NN02"/>
<dbReference type="PROSITE" id="PS50238">
    <property type="entry name" value="RHOGAP"/>
    <property type="match status" value="1"/>
</dbReference>
<evidence type="ECO:0000256" key="1">
    <source>
        <dbReference type="SAM" id="MobiDB-lite"/>
    </source>
</evidence>
<organism evidence="4 5">
    <name type="scientific">Planoprotostelium fungivorum</name>
    <dbReference type="NCBI Taxonomy" id="1890364"/>
    <lineage>
        <taxon>Eukaryota</taxon>
        <taxon>Amoebozoa</taxon>
        <taxon>Evosea</taxon>
        <taxon>Variosea</taxon>
        <taxon>Cavosteliida</taxon>
        <taxon>Cavosteliaceae</taxon>
        <taxon>Planoprotostelium</taxon>
    </lineage>
</organism>
<feature type="region of interest" description="Disordered" evidence="1">
    <location>
        <begin position="1"/>
        <end position="48"/>
    </location>
</feature>
<dbReference type="SMART" id="SM00516">
    <property type="entry name" value="SEC14"/>
    <property type="match status" value="1"/>
</dbReference>
<dbReference type="CDD" id="cd00159">
    <property type="entry name" value="RhoGAP"/>
    <property type="match status" value="1"/>
</dbReference>
<dbReference type="Proteomes" id="UP000241769">
    <property type="component" value="Unassembled WGS sequence"/>
</dbReference>
<feature type="region of interest" description="Disordered" evidence="1">
    <location>
        <begin position="80"/>
        <end position="140"/>
    </location>
</feature>
<protein>
    <submittedName>
        <fullName evidence="4">RhoGAP domain-containing protein</fullName>
    </submittedName>
</protein>
<dbReference type="CDD" id="cd00170">
    <property type="entry name" value="SEC14"/>
    <property type="match status" value="1"/>
</dbReference>
<dbReference type="GO" id="GO:0005096">
    <property type="term" value="F:GTPase activator activity"/>
    <property type="evidence" value="ECO:0007669"/>
    <property type="project" value="TreeGrafter"/>
</dbReference>
<dbReference type="InterPro" id="IPR000198">
    <property type="entry name" value="RhoGAP_dom"/>
</dbReference>
<dbReference type="Gene3D" id="1.10.555.10">
    <property type="entry name" value="Rho GTPase activation protein"/>
    <property type="match status" value="1"/>
</dbReference>
<name>A0A2P6NN02_9EUKA</name>
<dbReference type="InterPro" id="IPR036865">
    <property type="entry name" value="CRAL-TRIO_dom_sf"/>
</dbReference>
<dbReference type="Pfam" id="PF13716">
    <property type="entry name" value="CRAL_TRIO_2"/>
    <property type="match status" value="1"/>
</dbReference>
<keyword evidence="5" id="KW-1185">Reference proteome</keyword>
<dbReference type="EMBL" id="MDYQ01000047">
    <property type="protein sequence ID" value="PRP85319.1"/>
    <property type="molecule type" value="Genomic_DNA"/>
</dbReference>
<feature type="compositionally biased region" description="Polar residues" evidence="1">
    <location>
        <begin position="96"/>
        <end position="107"/>
    </location>
</feature>
<sequence length="538" mass="60289">MEMTDRSNGQSQSGAPPPVPNRDGKDNSYQVKGLTFHGQSSPETGQSGWRIVLDNKRTSLSPESFSNKLNITAFRRGVMLPSDDNDLHETAPNRDTAPSLQTNSAPSSPVRPNGVASPLTRSHPPSPSRAPSKTLPSSAKSNIESEYLEQLYQSRMEDYTKERSYGFLYPAGRDTAGRPIVVVVADRFPNAKNLDMDRLLRFVICTLDGIVDNEYSAVFAVTSSPNGNGGRPSFSWLRKAYRILSRKYKKNLKSLYIIHAPMWIKGIMRMFKPFISAKFWQKLVYVEDVNTIYKYIHKDQLMLPDFVIHHQTGGKKVSKVFGVTLGEVMGRPDHDSHKIPIVVERSVQYLYRCHANTIQGIFRLSGSSQQIQALRKKFDLGEASFDTVDDPHVVAGLLKLFLREMAEPLFPFDSYPRLIEAYKTSGPDSLNAITNIVDDLPLINRALLETLLDVTSYVERNSAVNQMTSSNLSIVFAPNIIRQTSETMQQAIMDSPIINSIVRMLIENPDKVLRRGGKGEEGKKEATRSHVPPINLMD</sequence>
<feature type="domain" description="CRAL-TRIO" evidence="2">
    <location>
        <begin position="156"/>
        <end position="320"/>
    </location>
</feature>
<gene>
    <name evidence="4" type="ORF">PROFUN_06921</name>
</gene>
<evidence type="ECO:0000259" key="2">
    <source>
        <dbReference type="PROSITE" id="PS50191"/>
    </source>
</evidence>
<feature type="compositionally biased region" description="Polar residues" evidence="1">
    <location>
        <begin position="37"/>
        <end position="47"/>
    </location>
</feature>
<dbReference type="InterPro" id="IPR001251">
    <property type="entry name" value="CRAL-TRIO_dom"/>
</dbReference>
<feature type="compositionally biased region" description="Basic and acidic residues" evidence="1">
    <location>
        <begin position="513"/>
        <end position="528"/>
    </location>
</feature>
<dbReference type="STRING" id="1890364.A0A2P6NN02"/>
<dbReference type="FunCoup" id="A0A2P6NN02">
    <property type="interactions" value="10"/>
</dbReference>
<dbReference type="SUPFAM" id="SSF52087">
    <property type="entry name" value="CRAL/TRIO domain"/>
    <property type="match status" value="1"/>
</dbReference>
<evidence type="ECO:0000313" key="5">
    <source>
        <dbReference type="Proteomes" id="UP000241769"/>
    </source>
</evidence>
<dbReference type="Gene3D" id="3.40.525.10">
    <property type="entry name" value="CRAL-TRIO lipid binding domain"/>
    <property type="match status" value="1"/>
</dbReference>
<feature type="region of interest" description="Disordered" evidence="1">
    <location>
        <begin position="513"/>
        <end position="538"/>
    </location>
</feature>
<accession>A0A2P6NN02</accession>
<proteinExistence type="predicted"/>
<dbReference type="PANTHER" id="PTHR45808">
    <property type="entry name" value="RHO GTPASE-ACTIVATING PROTEIN 68F"/>
    <property type="match status" value="1"/>
</dbReference>
<evidence type="ECO:0000259" key="3">
    <source>
        <dbReference type="PROSITE" id="PS50238"/>
    </source>
</evidence>
<dbReference type="SMART" id="SM00324">
    <property type="entry name" value="RhoGAP"/>
    <property type="match status" value="1"/>
</dbReference>
<dbReference type="OrthoDB" id="19923at2759"/>
<dbReference type="InterPro" id="IPR008936">
    <property type="entry name" value="Rho_GTPase_activation_prot"/>
</dbReference>
<dbReference type="Pfam" id="PF00620">
    <property type="entry name" value="RhoGAP"/>
    <property type="match status" value="1"/>
</dbReference>
<dbReference type="PANTHER" id="PTHR45808:SF2">
    <property type="entry name" value="RHO GTPASE-ACTIVATING PROTEIN 68F"/>
    <property type="match status" value="1"/>
</dbReference>
<feature type="domain" description="Rho-GAP" evidence="3">
    <location>
        <begin position="323"/>
        <end position="513"/>
    </location>
</feature>
<reference evidence="4 5" key="1">
    <citation type="journal article" date="2018" name="Genome Biol. Evol.">
        <title>Multiple Roots of Fruiting Body Formation in Amoebozoa.</title>
        <authorList>
            <person name="Hillmann F."/>
            <person name="Forbes G."/>
            <person name="Novohradska S."/>
            <person name="Ferling I."/>
            <person name="Riege K."/>
            <person name="Groth M."/>
            <person name="Westermann M."/>
            <person name="Marz M."/>
            <person name="Spaller T."/>
            <person name="Winckler T."/>
            <person name="Schaap P."/>
            <person name="Glockner G."/>
        </authorList>
    </citation>
    <scope>NUCLEOTIDE SEQUENCE [LARGE SCALE GENOMIC DNA]</scope>
    <source>
        <strain evidence="4 5">Jena</strain>
    </source>
</reference>
<dbReference type="GO" id="GO:0005737">
    <property type="term" value="C:cytoplasm"/>
    <property type="evidence" value="ECO:0007669"/>
    <property type="project" value="TreeGrafter"/>
</dbReference>
<dbReference type="SUPFAM" id="SSF48350">
    <property type="entry name" value="GTPase activation domain, GAP"/>
    <property type="match status" value="1"/>
</dbReference>
<comment type="caution">
    <text evidence="4">The sequence shown here is derived from an EMBL/GenBank/DDBJ whole genome shotgun (WGS) entry which is preliminary data.</text>
</comment>
<evidence type="ECO:0000313" key="4">
    <source>
        <dbReference type="EMBL" id="PRP85319.1"/>
    </source>
</evidence>
<dbReference type="GO" id="GO:0007264">
    <property type="term" value="P:small GTPase-mediated signal transduction"/>
    <property type="evidence" value="ECO:0007669"/>
    <property type="project" value="TreeGrafter"/>
</dbReference>
<feature type="compositionally biased region" description="Polar residues" evidence="1">
    <location>
        <begin position="1"/>
        <end position="14"/>
    </location>
</feature>